<keyword evidence="4 6" id="KW-0067">ATP-binding</keyword>
<dbReference type="GO" id="GO:0016887">
    <property type="term" value="F:ATP hydrolysis activity"/>
    <property type="evidence" value="ECO:0007669"/>
    <property type="project" value="InterPro"/>
</dbReference>
<dbReference type="InterPro" id="IPR015856">
    <property type="entry name" value="ABC_transpr_CbiO/EcfA_su"/>
</dbReference>
<dbReference type="InterPro" id="IPR050095">
    <property type="entry name" value="ECF_ABC_transporter_ATP-bd"/>
</dbReference>
<evidence type="ECO:0000256" key="4">
    <source>
        <dbReference type="ARBA" id="ARBA00022840"/>
    </source>
</evidence>
<dbReference type="InterPro" id="IPR003439">
    <property type="entry name" value="ABC_transporter-like_ATP-bd"/>
</dbReference>
<feature type="domain" description="ABC transporter" evidence="5">
    <location>
        <begin position="4"/>
        <end position="251"/>
    </location>
</feature>
<evidence type="ECO:0000259" key="5">
    <source>
        <dbReference type="PROSITE" id="PS50893"/>
    </source>
</evidence>
<keyword evidence="3" id="KW-0547">Nucleotide-binding</keyword>
<dbReference type="AlphaFoldDB" id="N1UWR5"/>
<dbReference type="SMART" id="SM00382">
    <property type="entry name" value="AAA"/>
    <property type="match status" value="1"/>
</dbReference>
<dbReference type="InterPro" id="IPR027417">
    <property type="entry name" value="P-loop_NTPase"/>
</dbReference>
<keyword evidence="2" id="KW-0813">Transport</keyword>
<evidence type="ECO:0000256" key="1">
    <source>
        <dbReference type="ARBA" id="ARBA00005417"/>
    </source>
</evidence>
<evidence type="ECO:0000313" key="6">
    <source>
        <dbReference type="EMBL" id="EMY32204.1"/>
    </source>
</evidence>
<accession>N1UWR5</accession>
<evidence type="ECO:0000313" key="7">
    <source>
        <dbReference type="Proteomes" id="UP000010729"/>
    </source>
</evidence>
<dbReference type="EMBL" id="ANPE02000322">
    <property type="protein sequence ID" value="EMY32204.1"/>
    <property type="molecule type" value="Genomic_DNA"/>
</dbReference>
<dbReference type="GO" id="GO:0005524">
    <property type="term" value="F:ATP binding"/>
    <property type="evidence" value="ECO:0007669"/>
    <property type="project" value="UniProtKB-KW"/>
</dbReference>
<gene>
    <name evidence="6" type="ORF">D477_021383</name>
</gene>
<dbReference type="GO" id="GO:0042626">
    <property type="term" value="F:ATPase-coupled transmembrane transporter activity"/>
    <property type="evidence" value="ECO:0007669"/>
    <property type="project" value="TreeGrafter"/>
</dbReference>
<dbReference type="InterPro" id="IPR003593">
    <property type="entry name" value="AAA+_ATPase"/>
</dbReference>
<dbReference type="Proteomes" id="UP000010729">
    <property type="component" value="Unassembled WGS sequence"/>
</dbReference>
<dbReference type="CDD" id="cd03225">
    <property type="entry name" value="ABC_cobalt_CbiO_domain1"/>
    <property type="match status" value="1"/>
</dbReference>
<dbReference type="SUPFAM" id="SSF52540">
    <property type="entry name" value="P-loop containing nucleoside triphosphate hydrolases"/>
    <property type="match status" value="1"/>
</dbReference>
<feature type="non-terminal residue" evidence="6">
    <location>
        <position position="303"/>
    </location>
</feature>
<name>N1UWR5_9MICC</name>
<dbReference type="PROSITE" id="PS50893">
    <property type="entry name" value="ABC_TRANSPORTER_2"/>
    <property type="match status" value="1"/>
</dbReference>
<dbReference type="PANTHER" id="PTHR43553">
    <property type="entry name" value="HEAVY METAL TRANSPORTER"/>
    <property type="match status" value="1"/>
</dbReference>
<comment type="similarity">
    <text evidence="1">Belongs to the ABC transporter superfamily.</text>
</comment>
<proteinExistence type="inferred from homology"/>
<protein>
    <submittedName>
        <fullName evidence="6">ABC transporter ATP-binding subunit</fullName>
    </submittedName>
</protein>
<dbReference type="PANTHER" id="PTHR43553:SF24">
    <property type="entry name" value="ENERGY-COUPLING FACTOR TRANSPORTER ATP-BINDING PROTEIN ECFA1"/>
    <property type="match status" value="1"/>
</dbReference>
<dbReference type="GO" id="GO:0043190">
    <property type="term" value="C:ATP-binding cassette (ABC) transporter complex"/>
    <property type="evidence" value="ECO:0007669"/>
    <property type="project" value="TreeGrafter"/>
</dbReference>
<comment type="caution">
    <text evidence="6">The sequence shown here is derived from an EMBL/GenBank/DDBJ whole genome shotgun (WGS) entry which is preliminary data.</text>
</comment>
<sequence>MMHLQVAAYHHAGRSEAALSGIKLTVAPGTLTVVAGGSGSGKSTLAGVLAGYLPGRTGGRLAGSLQLDGRLVEYDGGSEPPVVDLREWSRQVACVPQDARNYLSLVRPTVEEELAFGLENAGTPRQLMQDKVRRSAAMFGLESLLERNPARLSGGQERLVALAAASITGAPILVLDEPLAGLDQAAAGLVKQAVGRLREEGTAVVLLTQQLDALSETAERALLLQDGRAVAEGLDSVRRRAPEAGVIMRTTAPPAWPEDRAAIPRAQGRPHRAPLLSYEDVGYSYPSIGGRPAQGWLPPGFGS</sequence>
<reference evidence="6 7" key="1">
    <citation type="journal article" date="2013" name="Genome Announc.">
        <title>Draft Genome Sequence of Arthrobacter crystallopoietes Strain BAB-32, Revealing Genes for Bioremediation.</title>
        <authorList>
            <person name="Joshi M.N."/>
            <person name="Pandit A.S."/>
            <person name="Sharma A."/>
            <person name="Pandya R.V."/>
            <person name="Desai S.M."/>
            <person name="Saxena A.K."/>
            <person name="Bagatharia S.B."/>
        </authorList>
    </citation>
    <scope>NUCLEOTIDE SEQUENCE [LARGE SCALE GENOMIC DNA]</scope>
    <source>
        <strain evidence="6 7">BAB-32</strain>
    </source>
</reference>
<dbReference type="Pfam" id="PF00005">
    <property type="entry name" value="ABC_tran"/>
    <property type="match status" value="1"/>
</dbReference>
<evidence type="ECO:0000256" key="2">
    <source>
        <dbReference type="ARBA" id="ARBA00022448"/>
    </source>
</evidence>
<dbReference type="RefSeq" id="WP_005275366.1">
    <property type="nucleotide sequence ID" value="NZ_ANPE02000322.1"/>
</dbReference>
<evidence type="ECO:0000256" key="3">
    <source>
        <dbReference type="ARBA" id="ARBA00022741"/>
    </source>
</evidence>
<dbReference type="Gene3D" id="3.40.50.300">
    <property type="entry name" value="P-loop containing nucleotide triphosphate hydrolases"/>
    <property type="match status" value="1"/>
</dbReference>
<dbReference type="OrthoDB" id="501320at2"/>
<organism evidence="6 7">
    <name type="scientific">Arthrobacter crystallopoietes BAB-32</name>
    <dbReference type="NCBI Taxonomy" id="1246476"/>
    <lineage>
        <taxon>Bacteria</taxon>
        <taxon>Bacillati</taxon>
        <taxon>Actinomycetota</taxon>
        <taxon>Actinomycetes</taxon>
        <taxon>Micrococcales</taxon>
        <taxon>Micrococcaceae</taxon>
        <taxon>Crystallibacter</taxon>
    </lineage>
</organism>
<keyword evidence="7" id="KW-1185">Reference proteome</keyword>